<dbReference type="PATRIC" id="fig|1698263.3.peg.1358"/>
<organism evidence="2 3">
    <name type="scientific">candidate division MSBL1 archaeon SCGC-AAA259E17</name>
    <dbReference type="NCBI Taxonomy" id="1698263"/>
    <lineage>
        <taxon>Archaea</taxon>
        <taxon>Methanobacteriati</taxon>
        <taxon>Methanobacteriota</taxon>
        <taxon>candidate division MSBL1</taxon>
    </lineage>
</organism>
<dbReference type="InterPro" id="IPR036918">
    <property type="entry name" value="Pyrv_Knase_C_sf"/>
</dbReference>
<evidence type="ECO:0000259" key="1">
    <source>
        <dbReference type="Pfam" id="PF02887"/>
    </source>
</evidence>
<protein>
    <recommendedName>
        <fullName evidence="1">Pyruvate kinase C-terminal domain-containing protein</fullName>
    </recommendedName>
</protein>
<dbReference type="AlphaFoldDB" id="A0A133UCJ1"/>
<dbReference type="EMBL" id="LHXN01000096">
    <property type="protein sequence ID" value="KXA91860.1"/>
    <property type="molecule type" value="Genomic_DNA"/>
</dbReference>
<reference evidence="2 3" key="1">
    <citation type="journal article" date="2016" name="Sci. Rep.">
        <title>Metabolic traits of an uncultured archaeal lineage -MSBL1- from brine pools of the Red Sea.</title>
        <authorList>
            <person name="Mwirichia R."/>
            <person name="Alam I."/>
            <person name="Rashid M."/>
            <person name="Vinu M."/>
            <person name="Ba-Alawi W."/>
            <person name="Anthony Kamau A."/>
            <person name="Kamanda Ngugi D."/>
            <person name="Goker M."/>
            <person name="Klenk H.P."/>
            <person name="Bajic V."/>
            <person name="Stingl U."/>
        </authorList>
    </citation>
    <scope>NUCLEOTIDE SEQUENCE [LARGE SCALE GENOMIC DNA]</scope>
    <source>
        <strain evidence="2">SCGC-AAA259E17</strain>
    </source>
</reference>
<gene>
    <name evidence="2" type="ORF">AKJ64_04430</name>
</gene>
<keyword evidence="3" id="KW-1185">Reference proteome</keyword>
<dbReference type="Gene3D" id="3.40.1380.20">
    <property type="entry name" value="Pyruvate kinase, C-terminal domain"/>
    <property type="match status" value="1"/>
</dbReference>
<evidence type="ECO:0000313" key="3">
    <source>
        <dbReference type="Proteomes" id="UP000070373"/>
    </source>
</evidence>
<dbReference type="Pfam" id="PF02887">
    <property type="entry name" value="PK_C"/>
    <property type="match status" value="1"/>
</dbReference>
<feature type="domain" description="Pyruvate kinase C-terminal" evidence="1">
    <location>
        <begin position="17"/>
        <end position="164"/>
    </location>
</feature>
<evidence type="ECO:0000313" key="2">
    <source>
        <dbReference type="EMBL" id="KXA91860.1"/>
    </source>
</evidence>
<accession>A0A133UCJ1</accession>
<sequence length="185" mass="20227">MKKEIYYFSESGTENTEKTVELARKRAKELNIDEVVVASTHGKTAKRVINSFGDENTNIVVVTICEAYSEEGWTMKDQEKKEIEGKGAKVLTCPHTLSAGIGESLENNSGAEGIVANTLYRFSQGMKVCVEIVLMAADAGLINMNQEVLAIAGTGNGADTCVVIKPSYTRKFDELEIKEIIAMPR</sequence>
<dbReference type="InterPro" id="IPR015795">
    <property type="entry name" value="Pyrv_Knase_C"/>
</dbReference>
<comment type="caution">
    <text evidence="2">The sequence shown here is derived from an EMBL/GenBank/DDBJ whole genome shotgun (WGS) entry which is preliminary data.</text>
</comment>
<dbReference type="Proteomes" id="UP000070373">
    <property type="component" value="Unassembled WGS sequence"/>
</dbReference>
<proteinExistence type="predicted"/>
<dbReference type="SUPFAM" id="SSF52935">
    <property type="entry name" value="PK C-terminal domain-like"/>
    <property type="match status" value="1"/>
</dbReference>
<name>A0A133UCJ1_9EURY</name>